<sequence>LGLPVLLFPTFSLPISCTHDAYSSTMHTVPLLKISQTTRTPKKGNSSPSAPELDPISSLSLITNLLSK</sequence>
<comment type="caution">
    <text evidence="2">The sequence shown here is derived from an EMBL/GenBank/DDBJ whole genome shotgun (WGS) entry which is preliminary data.</text>
</comment>
<dbReference type="AlphaFoldDB" id="A0A1E5V556"/>
<evidence type="ECO:0000256" key="1">
    <source>
        <dbReference type="SAM" id="MobiDB-lite"/>
    </source>
</evidence>
<dbReference type="Proteomes" id="UP000095767">
    <property type="component" value="Unassembled WGS sequence"/>
</dbReference>
<gene>
    <name evidence="2" type="ORF">BAE44_0018693</name>
</gene>
<accession>A0A1E5V556</accession>
<organism evidence="2 3">
    <name type="scientific">Dichanthelium oligosanthes</name>
    <dbReference type="NCBI Taxonomy" id="888268"/>
    <lineage>
        <taxon>Eukaryota</taxon>
        <taxon>Viridiplantae</taxon>
        <taxon>Streptophyta</taxon>
        <taxon>Embryophyta</taxon>
        <taxon>Tracheophyta</taxon>
        <taxon>Spermatophyta</taxon>
        <taxon>Magnoliopsida</taxon>
        <taxon>Liliopsida</taxon>
        <taxon>Poales</taxon>
        <taxon>Poaceae</taxon>
        <taxon>PACMAD clade</taxon>
        <taxon>Panicoideae</taxon>
        <taxon>Panicodae</taxon>
        <taxon>Paniceae</taxon>
        <taxon>Dichantheliinae</taxon>
        <taxon>Dichanthelium</taxon>
    </lineage>
</organism>
<feature type="non-terminal residue" evidence="2">
    <location>
        <position position="1"/>
    </location>
</feature>
<proteinExistence type="predicted"/>
<feature type="region of interest" description="Disordered" evidence="1">
    <location>
        <begin position="35"/>
        <end position="55"/>
    </location>
</feature>
<dbReference type="EMBL" id="LWDX02051212">
    <property type="protein sequence ID" value="OEL20290.1"/>
    <property type="molecule type" value="Genomic_DNA"/>
</dbReference>
<name>A0A1E5V556_9POAL</name>
<feature type="compositionally biased region" description="Polar residues" evidence="1">
    <location>
        <begin position="35"/>
        <end position="49"/>
    </location>
</feature>
<reference evidence="2 3" key="1">
    <citation type="submission" date="2016-09" db="EMBL/GenBank/DDBJ databases">
        <title>The draft genome of Dichanthelium oligosanthes: A C3 panicoid grass species.</title>
        <authorList>
            <person name="Studer A.J."/>
            <person name="Schnable J.C."/>
            <person name="Brutnell T.P."/>
        </authorList>
    </citation>
    <scope>NUCLEOTIDE SEQUENCE [LARGE SCALE GENOMIC DNA]</scope>
    <source>
        <strain evidence="3">cv. Kellogg 1175</strain>
        <tissue evidence="2">Leaf</tissue>
    </source>
</reference>
<evidence type="ECO:0000313" key="3">
    <source>
        <dbReference type="Proteomes" id="UP000095767"/>
    </source>
</evidence>
<keyword evidence="3" id="KW-1185">Reference proteome</keyword>
<evidence type="ECO:0000313" key="2">
    <source>
        <dbReference type="EMBL" id="OEL20290.1"/>
    </source>
</evidence>
<protein>
    <submittedName>
        <fullName evidence="2">Uncharacterized protein</fullName>
    </submittedName>
</protein>